<protein>
    <submittedName>
        <fullName evidence="2">Uncharacterized protein</fullName>
    </submittedName>
</protein>
<feature type="signal peptide" evidence="1">
    <location>
        <begin position="1"/>
        <end position="31"/>
    </location>
</feature>
<evidence type="ECO:0000313" key="3">
    <source>
        <dbReference type="Proteomes" id="UP001459277"/>
    </source>
</evidence>
<comment type="caution">
    <text evidence="2">The sequence shown here is derived from an EMBL/GenBank/DDBJ whole genome shotgun (WGS) entry which is preliminary data.</text>
</comment>
<sequence length="139" mass="15717">MSKTRHRIESISVRLALCWMVLSGTENSVDCVDDSVVDIKCSNLVDVTVEKSFDGSQDNESFECFKRPLEKLIFSLAKQVMTLDKLSFLNVDELKLSQVYVDHDIHIQANKDNVIINIIEASSASTTIFSQTYNLQKKP</sequence>
<gene>
    <name evidence="2" type="ORF">SO802_028885</name>
</gene>
<evidence type="ECO:0000256" key="1">
    <source>
        <dbReference type="SAM" id="SignalP"/>
    </source>
</evidence>
<name>A0AAW2BTH6_9ROSI</name>
<keyword evidence="1" id="KW-0732">Signal</keyword>
<dbReference type="Proteomes" id="UP001459277">
    <property type="component" value="Unassembled WGS sequence"/>
</dbReference>
<organism evidence="2 3">
    <name type="scientific">Lithocarpus litseifolius</name>
    <dbReference type="NCBI Taxonomy" id="425828"/>
    <lineage>
        <taxon>Eukaryota</taxon>
        <taxon>Viridiplantae</taxon>
        <taxon>Streptophyta</taxon>
        <taxon>Embryophyta</taxon>
        <taxon>Tracheophyta</taxon>
        <taxon>Spermatophyta</taxon>
        <taxon>Magnoliopsida</taxon>
        <taxon>eudicotyledons</taxon>
        <taxon>Gunneridae</taxon>
        <taxon>Pentapetalae</taxon>
        <taxon>rosids</taxon>
        <taxon>fabids</taxon>
        <taxon>Fagales</taxon>
        <taxon>Fagaceae</taxon>
        <taxon>Lithocarpus</taxon>
    </lineage>
</organism>
<accession>A0AAW2BTH6</accession>
<dbReference type="EMBL" id="JAZDWU010000010">
    <property type="protein sequence ID" value="KAK9988646.1"/>
    <property type="molecule type" value="Genomic_DNA"/>
</dbReference>
<evidence type="ECO:0000313" key="2">
    <source>
        <dbReference type="EMBL" id="KAK9988646.1"/>
    </source>
</evidence>
<keyword evidence="3" id="KW-1185">Reference proteome</keyword>
<dbReference type="AlphaFoldDB" id="A0AAW2BTH6"/>
<proteinExistence type="predicted"/>
<feature type="chain" id="PRO_5043788902" evidence="1">
    <location>
        <begin position="32"/>
        <end position="139"/>
    </location>
</feature>
<reference evidence="2 3" key="1">
    <citation type="submission" date="2024-01" db="EMBL/GenBank/DDBJ databases">
        <title>A telomere-to-telomere, gap-free genome of sweet tea (Lithocarpus litseifolius).</title>
        <authorList>
            <person name="Zhou J."/>
        </authorList>
    </citation>
    <scope>NUCLEOTIDE SEQUENCE [LARGE SCALE GENOMIC DNA]</scope>
    <source>
        <strain evidence="2">Zhou-2022a</strain>
        <tissue evidence="2">Leaf</tissue>
    </source>
</reference>